<comment type="caution">
    <text evidence="2">The sequence shown here is derived from an EMBL/GenBank/DDBJ whole genome shotgun (WGS) entry which is preliminary data.</text>
</comment>
<dbReference type="InterPro" id="IPR003033">
    <property type="entry name" value="SCP2_sterol-bd_dom"/>
</dbReference>
<keyword evidence="3" id="KW-1185">Reference proteome</keyword>
<feature type="domain" description="SCP2" evidence="1">
    <location>
        <begin position="58"/>
        <end position="125"/>
    </location>
</feature>
<dbReference type="OrthoDB" id="5189100at2"/>
<dbReference type="SUPFAM" id="SSF55718">
    <property type="entry name" value="SCP-like"/>
    <property type="match status" value="1"/>
</dbReference>
<reference evidence="2 3" key="1">
    <citation type="submission" date="2018-04" db="EMBL/GenBank/DDBJ databases">
        <title>Camelliibacillus theae gen. nov., sp. nov., isolated from Pu'er tea.</title>
        <authorList>
            <person name="Niu L."/>
        </authorList>
    </citation>
    <scope>NUCLEOTIDE SEQUENCE [LARGE SCALE GENOMIC DNA]</scope>
    <source>
        <strain evidence="2 3">T8</strain>
    </source>
</reference>
<dbReference type="InterPro" id="IPR036527">
    <property type="entry name" value="SCP2_sterol-bd_dom_sf"/>
</dbReference>
<evidence type="ECO:0000259" key="1">
    <source>
        <dbReference type="Pfam" id="PF02036"/>
    </source>
</evidence>
<dbReference type="Gene3D" id="3.30.1050.10">
    <property type="entry name" value="SCP2 sterol-binding domain"/>
    <property type="match status" value="1"/>
</dbReference>
<dbReference type="RefSeq" id="WP_116556172.1">
    <property type="nucleotide sequence ID" value="NZ_QCZG01000059.1"/>
</dbReference>
<name>A0A2U1JN11_9BACI</name>
<evidence type="ECO:0000313" key="3">
    <source>
        <dbReference type="Proteomes" id="UP000245998"/>
    </source>
</evidence>
<protein>
    <recommendedName>
        <fullName evidence="1">SCP2 domain-containing protein</fullName>
    </recommendedName>
</protein>
<gene>
    <name evidence="2" type="ORF">DCC39_17445</name>
</gene>
<dbReference type="Pfam" id="PF02036">
    <property type="entry name" value="SCP2"/>
    <property type="match status" value="1"/>
</dbReference>
<evidence type="ECO:0000313" key="2">
    <source>
        <dbReference type="EMBL" id="PWA06395.1"/>
    </source>
</evidence>
<sequence>MNHELFSVEWVEQVEKEMKKGPSLERKNSVEPNYWNWIENCKKNLNIKLALVMKNDDGQNDRYAYFNIKEGEVVNGYIGTFEERGSADVVLSGTKADWIEVIEGPRNLTQNMMYRKIKLAQGNIHFFFRNIYYFVELLRCGLRVPIQEKLTSS</sequence>
<proteinExistence type="predicted"/>
<accession>A0A2U1JN11</accession>
<dbReference type="AlphaFoldDB" id="A0A2U1JN11"/>
<organism evidence="2 3">
    <name type="scientific">Pueribacillus theae</name>
    <dbReference type="NCBI Taxonomy" id="2171751"/>
    <lineage>
        <taxon>Bacteria</taxon>
        <taxon>Bacillati</taxon>
        <taxon>Bacillota</taxon>
        <taxon>Bacilli</taxon>
        <taxon>Bacillales</taxon>
        <taxon>Bacillaceae</taxon>
        <taxon>Pueribacillus</taxon>
    </lineage>
</organism>
<dbReference type="Proteomes" id="UP000245998">
    <property type="component" value="Unassembled WGS sequence"/>
</dbReference>
<dbReference type="EMBL" id="QCZG01000059">
    <property type="protein sequence ID" value="PWA06395.1"/>
    <property type="molecule type" value="Genomic_DNA"/>
</dbReference>